<keyword evidence="8" id="KW-0418">Kinase</keyword>
<organism evidence="16 17">
    <name type="scientific">Hufsiella ginkgonis</name>
    <dbReference type="NCBI Taxonomy" id="2695274"/>
    <lineage>
        <taxon>Bacteria</taxon>
        <taxon>Pseudomonadati</taxon>
        <taxon>Bacteroidota</taxon>
        <taxon>Sphingobacteriia</taxon>
        <taxon>Sphingobacteriales</taxon>
        <taxon>Sphingobacteriaceae</taxon>
        <taxon>Hufsiella</taxon>
    </lineage>
</organism>
<evidence type="ECO:0000256" key="9">
    <source>
        <dbReference type="ARBA" id="ARBA00022840"/>
    </source>
</evidence>
<dbReference type="Gene3D" id="3.40.50.300">
    <property type="entry name" value="P-loop containing nucleotide triphosphate hydrolases"/>
    <property type="match status" value="1"/>
</dbReference>
<dbReference type="InterPro" id="IPR003856">
    <property type="entry name" value="LPS_length_determ_N"/>
</dbReference>
<sequence length="752" mass="82958">MENYGTSYQFSPVKVFRILLSRWHWIAASTGVCLLLAGCYLRLTPPLYETSAMIRMEDNASELSILTGILTPRGYSNRIQAESAIFKSQRLLLKAIAHLDWKVSYFRKSAFREIELYRESPVQITILEQERAFYDQPAELELTGPNQYRISYRAEGRIYQKNCSSGEPVHLPGISFLVRTRLHGTRLKRMIFRFNRPGYWCGRLKQGLNLNETAKFSPVGSLSKIDPNPVFAAEALNALAGEYVSYDLWQKTQSAAQIIGFLDQQLAIFAPKADSSGKSLEEFRKHTDTYDLPVFSNALSDRMKKQREAIELGNLQLSALDKMENALAGGGPVSVLRLVANPAIDALTFRLNSLTESAELLGPVSGEHSPAMTNTRNQLISTKRELKKMLQLARWQLENVIATNLARQKKDEAALLKLPAKAREMELLTRNYGVDQKIFSFLTEKRLEAQIGKASILPGAALIDPAIPDWTIVSPSAVPVWRAAWVIGILTGAALIFLVRSLYARISDAHSVQMHSDIPLLGVVPHLKNNAPVSLVAANVIESPGSVFSGSIKHLRDFPGLLAGNNPLLIGVSSANYGEGKTLIAFNLAASFSLVGKKVLFIAADIARRTGTPAAGNSDPKGLSDYLSGDTGWRTVIQPTNYTGCEVIYAGNTTLAASDLFQNGNFAGLLDTVKFLYDLVIVDTGPICDIGAPAGVLRCCDMTLFVLRSGFTPESSLSAITQMRERLRLKNCFLVLNNWQKDLLYADRHPGK</sequence>
<evidence type="ECO:0000256" key="8">
    <source>
        <dbReference type="ARBA" id="ARBA00022777"/>
    </source>
</evidence>
<dbReference type="InterPro" id="IPR025669">
    <property type="entry name" value="AAA_dom"/>
</dbReference>
<keyword evidence="4" id="KW-0997">Cell inner membrane</keyword>
<comment type="caution">
    <text evidence="16">The sequence shown here is derived from an EMBL/GenBank/DDBJ whole genome shotgun (WGS) entry which is preliminary data.</text>
</comment>
<evidence type="ECO:0000256" key="13">
    <source>
        <dbReference type="ARBA" id="ARBA00053015"/>
    </source>
</evidence>
<keyword evidence="10" id="KW-1133">Transmembrane helix</keyword>
<dbReference type="Pfam" id="PF13614">
    <property type="entry name" value="AAA_31"/>
    <property type="match status" value="1"/>
</dbReference>
<keyword evidence="17" id="KW-1185">Reference proteome</keyword>
<evidence type="ECO:0000256" key="6">
    <source>
        <dbReference type="ARBA" id="ARBA00022692"/>
    </source>
</evidence>
<keyword evidence="3" id="KW-1003">Cell membrane</keyword>
<name>A0A7K1XS87_9SPHI</name>
<evidence type="ECO:0000313" key="16">
    <source>
        <dbReference type="EMBL" id="MXV13863.1"/>
    </source>
</evidence>
<dbReference type="AlphaFoldDB" id="A0A7K1XS87"/>
<keyword evidence="5" id="KW-0808">Transferase</keyword>
<dbReference type="RefSeq" id="WP_160904889.1">
    <property type="nucleotide sequence ID" value="NZ_WVHS01000001.1"/>
</dbReference>
<keyword evidence="7" id="KW-0547">Nucleotide-binding</keyword>
<dbReference type="PANTHER" id="PTHR32309">
    <property type="entry name" value="TYROSINE-PROTEIN KINASE"/>
    <property type="match status" value="1"/>
</dbReference>
<evidence type="ECO:0000256" key="3">
    <source>
        <dbReference type="ARBA" id="ARBA00022475"/>
    </source>
</evidence>
<evidence type="ECO:0000256" key="11">
    <source>
        <dbReference type="ARBA" id="ARBA00023136"/>
    </source>
</evidence>
<dbReference type="Pfam" id="PF02706">
    <property type="entry name" value="Wzz"/>
    <property type="match status" value="1"/>
</dbReference>
<dbReference type="CDD" id="cd05387">
    <property type="entry name" value="BY-kinase"/>
    <property type="match status" value="1"/>
</dbReference>
<feature type="domain" description="Polysaccharide chain length determinant N-terminal" evidence="14">
    <location>
        <begin position="14"/>
        <end position="98"/>
    </location>
</feature>
<proteinExistence type="inferred from homology"/>
<protein>
    <recommendedName>
        <fullName evidence="18">Polysaccharide biosynthesis tyrosine autokinase</fullName>
    </recommendedName>
</protein>
<keyword evidence="12" id="KW-0829">Tyrosine-protein kinase</keyword>
<dbReference type="InterPro" id="IPR005702">
    <property type="entry name" value="Wzc-like_C"/>
</dbReference>
<evidence type="ECO:0000259" key="14">
    <source>
        <dbReference type="Pfam" id="PF02706"/>
    </source>
</evidence>
<evidence type="ECO:0000259" key="15">
    <source>
        <dbReference type="Pfam" id="PF13614"/>
    </source>
</evidence>
<evidence type="ECO:0000256" key="7">
    <source>
        <dbReference type="ARBA" id="ARBA00022741"/>
    </source>
</evidence>
<dbReference type="SUPFAM" id="SSF52540">
    <property type="entry name" value="P-loop containing nucleoside triphosphate hydrolases"/>
    <property type="match status" value="1"/>
</dbReference>
<reference evidence="16 17" key="1">
    <citation type="submission" date="2019-11" db="EMBL/GenBank/DDBJ databases">
        <title>Pedobacter sp. HMF7056 Genome sequencing and assembly.</title>
        <authorList>
            <person name="Kang H."/>
            <person name="Kim H."/>
            <person name="Joh K."/>
        </authorList>
    </citation>
    <scope>NUCLEOTIDE SEQUENCE [LARGE SCALE GENOMIC DNA]</scope>
    <source>
        <strain evidence="16 17">HMF7056</strain>
    </source>
</reference>
<evidence type="ECO:0000256" key="2">
    <source>
        <dbReference type="ARBA" id="ARBA00008883"/>
    </source>
</evidence>
<keyword evidence="11" id="KW-0472">Membrane</keyword>
<comment type="similarity">
    <text evidence="2">Belongs to the etk/wzc family.</text>
</comment>
<accession>A0A7K1XS87</accession>
<dbReference type="Proteomes" id="UP000451233">
    <property type="component" value="Unassembled WGS sequence"/>
</dbReference>
<evidence type="ECO:0000256" key="1">
    <source>
        <dbReference type="ARBA" id="ARBA00004429"/>
    </source>
</evidence>
<dbReference type="GO" id="GO:0005886">
    <property type="term" value="C:plasma membrane"/>
    <property type="evidence" value="ECO:0007669"/>
    <property type="project" value="UniProtKB-SubCell"/>
</dbReference>
<evidence type="ECO:0000256" key="4">
    <source>
        <dbReference type="ARBA" id="ARBA00022519"/>
    </source>
</evidence>
<comment type="catalytic activity">
    <reaction evidence="13">
        <text>L-tyrosyl-[protein] + ATP = O-phospho-L-tyrosyl-[protein] + ADP + H(+)</text>
        <dbReference type="Rhea" id="RHEA:10596"/>
        <dbReference type="Rhea" id="RHEA-COMP:10136"/>
        <dbReference type="Rhea" id="RHEA-COMP:20101"/>
        <dbReference type="ChEBI" id="CHEBI:15378"/>
        <dbReference type="ChEBI" id="CHEBI:30616"/>
        <dbReference type="ChEBI" id="CHEBI:46858"/>
        <dbReference type="ChEBI" id="CHEBI:61978"/>
        <dbReference type="ChEBI" id="CHEBI:456216"/>
    </reaction>
</comment>
<keyword evidence="6" id="KW-0812">Transmembrane</keyword>
<evidence type="ECO:0000256" key="10">
    <source>
        <dbReference type="ARBA" id="ARBA00022989"/>
    </source>
</evidence>
<evidence type="ECO:0000313" key="17">
    <source>
        <dbReference type="Proteomes" id="UP000451233"/>
    </source>
</evidence>
<dbReference type="InterPro" id="IPR027417">
    <property type="entry name" value="P-loop_NTPase"/>
</dbReference>
<keyword evidence="9" id="KW-0067">ATP-binding</keyword>
<dbReference type="EMBL" id="WVHS01000001">
    <property type="protein sequence ID" value="MXV13863.1"/>
    <property type="molecule type" value="Genomic_DNA"/>
</dbReference>
<dbReference type="PANTHER" id="PTHR32309:SF31">
    <property type="entry name" value="CAPSULAR EXOPOLYSACCHARIDE FAMILY"/>
    <property type="match status" value="1"/>
</dbReference>
<feature type="domain" description="AAA" evidence="15">
    <location>
        <begin position="570"/>
        <end position="691"/>
    </location>
</feature>
<comment type="subcellular location">
    <subcellularLocation>
        <location evidence="1">Cell inner membrane</location>
        <topology evidence="1">Multi-pass membrane protein</topology>
    </subcellularLocation>
</comment>
<evidence type="ECO:0000256" key="12">
    <source>
        <dbReference type="ARBA" id="ARBA00023137"/>
    </source>
</evidence>
<gene>
    <name evidence="16" type="ORF">GS398_00990</name>
</gene>
<evidence type="ECO:0008006" key="18">
    <source>
        <dbReference type="Google" id="ProtNLM"/>
    </source>
</evidence>
<evidence type="ECO:0000256" key="5">
    <source>
        <dbReference type="ARBA" id="ARBA00022679"/>
    </source>
</evidence>
<dbReference type="InterPro" id="IPR050445">
    <property type="entry name" value="Bact_polysacc_biosynth/exp"/>
</dbReference>